<sequence>MKDGRMQREKDLLMNTVGEIFFLLKHYKRSTLFGSNSAIF</sequence>
<reference evidence="1" key="1">
    <citation type="submission" date="2014-09" db="EMBL/GenBank/DDBJ databases">
        <authorList>
            <person name="Magalhaes I.L.F."/>
            <person name="Oliveira U."/>
            <person name="Santos F.R."/>
            <person name="Vidigal T.H.D.A."/>
            <person name="Brescovit A.D."/>
            <person name="Santos A.J."/>
        </authorList>
    </citation>
    <scope>NUCLEOTIDE SEQUENCE</scope>
    <source>
        <tissue evidence="1">Shoot tissue taken approximately 20 cm above the soil surface</tissue>
    </source>
</reference>
<dbReference type="EMBL" id="GBRH01189266">
    <property type="protein sequence ID" value="JAE08630.1"/>
    <property type="molecule type" value="Transcribed_RNA"/>
</dbReference>
<dbReference type="AlphaFoldDB" id="A0A0A9F6L2"/>
<evidence type="ECO:0000313" key="1">
    <source>
        <dbReference type="EMBL" id="JAE08630.1"/>
    </source>
</evidence>
<organism evidence="1">
    <name type="scientific">Arundo donax</name>
    <name type="common">Giant reed</name>
    <name type="synonym">Donax arundinaceus</name>
    <dbReference type="NCBI Taxonomy" id="35708"/>
    <lineage>
        <taxon>Eukaryota</taxon>
        <taxon>Viridiplantae</taxon>
        <taxon>Streptophyta</taxon>
        <taxon>Embryophyta</taxon>
        <taxon>Tracheophyta</taxon>
        <taxon>Spermatophyta</taxon>
        <taxon>Magnoliopsida</taxon>
        <taxon>Liliopsida</taxon>
        <taxon>Poales</taxon>
        <taxon>Poaceae</taxon>
        <taxon>PACMAD clade</taxon>
        <taxon>Arundinoideae</taxon>
        <taxon>Arundineae</taxon>
        <taxon>Arundo</taxon>
    </lineage>
</organism>
<accession>A0A0A9F6L2</accession>
<proteinExistence type="predicted"/>
<protein>
    <submittedName>
        <fullName evidence="1">Uncharacterized protein</fullName>
    </submittedName>
</protein>
<reference evidence="1" key="2">
    <citation type="journal article" date="2015" name="Data Brief">
        <title>Shoot transcriptome of the giant reed, Arundo donax.</title>
        <authorList>
            <person name="Barrero R.A."/>
            <person name="Guerrero F.D."/>
            <person name="Moolhuijzen P."/>
            <person name="Goolsby J.A."/>
            <person name="Tidwell J."/>
            <person name="Bellgard S.E."/>
            <person name="Bellgard M.I."/>
        </authorList>
    </citation>
    <scope>NUCLEOTIDE SEQUENCE</scope>
    <source>
        <tissue evidence="1">Shoot tissue taken approximately 20 cm above the soil surface</tissue>
    </source>
</reference>
<name>A0A0A9F6L2_ARUDO</name>